<gene>
    <name evidence="1" type="ORF">BYL167_LOCUS32099</name>
    <name evidence="3" type="ORF">GIL414_LOCUS38576</name>
    <name evidence="5" type="ORF">GIL414_LOCUS56987</name>
    <name evidence="2" type="ORF">SMN809_LOCUS38759</name>
    <name evidence="4" type="ORF">SMN809_LOCUS48019</name>
</gene>
<comment type="caution">
    <text evidence="2">The sequence shown here is derived from an EMBL/GenBank/DDBJ whole genome shotgun (WGS) entry which is preliminary data.</text>
</comment>
<accession>A0A8S2Z6A5</accession>
<reference evidence="2" key="1">
    <citation type="submission" date="2021-02" db="EMBL/GenBank/DDBJ databases">
        <authorList>
            <person name="Nowell W R."/>
        </authorList>
    </citation>
    <scope>NUCLEOTIDE SEQUENCE</scope>
</reference>
<organism evidence="2 6">
    <name type="scientific">Rotaria magnacalcarata</name>
    <dbReference type="NCBI Taxonomy" id="392030"/>
    <lineage>
        <taxon>Eukaryota</taxon>
        <taxon>Metazoa</taxon>
        <taxon>Spiralia</taxon>
        <taxon>Gnathifera</taxon>
        <taxon>Rotifera</taxon>
        <taxon>Eurotatoria</taxon>
        <taxon>Bdelloidea</taxon>
        <taxon>Philodinida</taxon>
        <taxon>Philodinidae</taxon>
        <taxon>Rotaria</taxon>
    </lineage>
</organism>
<evidence type="ECO:0000313" key="6">
    <source>
        <dbReference type="Proteomes" id="UP000676336"/>
    </source>
</evidence>
<dbReference type="Proteomes" id="UP000676336">
    <property type="component" value="Unassembled WGS sequence"/>
</dbReference>
<evidence type="ECO:0000313" key="2">
    <source>
        <dbReference type="EMBL" id="CAF4592820.1"/>
    </source>
</evidence>
<dbReference type="EMBL" id="CAJOBH010058528">
    <property type="protein sequence ID" value="CAF4413348.1"/>
    <property type="molecule type" value="Genomic_DNA"/>
</dbReference>
<evidence type="ECO:0000313" key="4">
    <source>
        <dbReference type="EMBL" id="CAF4820430.1"/>
    </source>
</evidence>
<evidence type="ECO:0000313" key="3">
    <source>
        <dbReference type="EMBL" id="CAF4592916.1"/>
    </source>
</evidence>
<dbReference type="EMBL" id="CAJOBJ010102172">
    <property type="protein sequence ID" value="CAF4592916.1"/>
    <property type="molecule type" value="Genomic_DNA"/>
</dbReference>
<dbReference type="EMBL" id="CAJOBJ010205875">
    <property type="protein sequence ID" value="CAF4996674.1"/>
    <property type="molecule type" value="Genomic_DNA"/>
</dbReference>
<evidence type="ECO:0000313" key="1">
    <source>
        <dbReference type="EMBL" id="CAF4413348.1"/>
    </source>
</evidence>
<evidence type="ECO:0000313" key="5">
    <source>
        <dbReference type="EMBL" id="CAF4996674.1"/>
    </source>
</evidence>
<proteinExistence type="predicted"/>
<sequence>MEGLLGYEETAAIIASIYVEQDQRMNSAGLTGTDKGLYDLGTYF</sequence>
<feature type="non-terminal residue" evidence="2">
    <location>
        <position position="1"/>
    </location>
</feature>
<dbReference type="EMBL" id="CAJOBI010102112">
    <property type="protein sequence ID" value="CAF4592820.1"/>
    <property type="molecule type" value="Genomic_DNA"/>
</dbReference>
<dbReference type="AlphaFoldDB" id="A0A8S2Z6A5"/>
<dbReference type="EMBL" id="CAJOBI010153325">
    <property type="protein sequence ID" value="CAF4820430.1"/>
    <property type="molecule type" value="Genomic_DNA"/>
</dbReference>
<protein>
    <submittedName>
        <fullName evidence="2">Uncharacterized protein</fullName>
    </submittedName>
</protein>
<dbReference type="Proteomes" id="UP000681720">
    <property type="component" value="Unassembled WGS sequence"/>
</dbReference>
<dbReference type="Proteomes" id="UP000681967">
    <property type="component" value="Unassembled WGS sequence"/>
</dbReference>
<name>A0A8S2Z6A5_9BILA</name>